<dbReference type="InterPro" id="IPR035965">
    <property type="entry name" value="PAS-like_dom_sf"/>
</dbReference>
<dbReference type="PROSITE" id="PS50112">
    <property type="entry name" value="PAS"/>
    <property type="match status" value="1"/>
</dbReference>
<evidence type="ECO:0000259" key="1">
    <source>
        <dbReference type="PROSITE" id="PS50112"/>
    </source>
</evidence>
<evidence type="ECO:0000313" key="3">
    <source>
        <dbReference type="Proteomes" id="UP000239861"/>
    </source>
</evidence>
<reference evidence="2 3" key="1">
    <citation type="submission" date="2018-02" db="EMBL/GenBank/DDBJ databases">
        <title>Subsurface microbial communities from deep shales in Ohio and West Virginia, USA.</title>
        <authorList>
            <person name="Wrighton K."/>
        </authorList>
    </citation>
    <scope>NUCLEOTIDE SEQUENCE [LARGE SCALE GENOMIC DNA]</scope>
    <source>
        <strain evidence="2 3">MARC-MIP3H16</strain>
    </source>
</reference>
<dbReference type="EMBL" id="PTIW01000026">
    <property type="protein sequence ID" value="PPK60236.1"/>
    <property type="molecule type" value="Genomic_DNA"/>
</dbReference>
<name>A0AB36ZXG9_9BACT</name>
<dbReference type="Gene3D" id="3.30.450.20">
    <property type="entry name" value="PAS domain"/>
    <property type="match status" value="1"/>
</dbReference>
<dbReference type="SUPFAM" id="SSF55785">
    <property type="entry name" value="PYP-like sensor domain (PAS domain)"/>
    <property type="match status" value="1"/>
</dbReference>
<dbReference type="Proteomes" id="UP000239861">
    <property type="component" value="Unassembled WGS sequence"/>
</dbReference>
<dbReference type="SMART" id="SM00091">
    <property type="entry name" value="PAS"/>
    <property type="match status" value="1"/>
</dbReference>
<protein>
    <submittedName>
        <fullName evidence="2">PAS domain S-box-containing protein</fullName>
    </submittedName>
</protein>
<dbReference type="AlphaFoldDB" id="A0AB36ZXG9"/>
<comment type="caution">
    <text evidence="2">The sequence shown here is derived from an EMBL/GenBank/DDBJ whole genome shotgun (WGS) entry which is preliminary data.</text>
</comment>
<accession>A0AB36ZXG9</accession>
<dbReference type="Pfam" id="PF13426">
    <property type="entry name" value="PAS_9"/>
    <property type="match status" value="1"/>
</dbReference>
<evidence type="ECO:0000313" key="2">
    <source>
        <dbReference type="EMBL" id="PPK60236.1"/>
    </source>
</evidence>
<gene>
    <name evidence="2" type="ORF">B0F89_12622</name>
</gene>
<dbReference type="InterPro" id="IPR000014">
    <property type="entry name" value="PAS"/>
</dbReference>
<sequence>MNKSFNLIFNIIENLEAGILLINENGKIEYTNSYLNNMLGYNKDELINENIWKIDYFLGTSDKFKEKVKEFNKNRFNEITIKYIKKDNTILDCNCNISKIKKTDNNYFFLIIKIKKDFNKNINLEECLYLKTELSSYIKSLKEPIITIKTAINAFDFKKDLGLIISDDDLTINLQAVKNEVKKIDSILDKYK</sequence>
<dbReference type="CDD" id="cd00130">
    <property type="entry name" value="PAS"/>
    <property type="match status" value="1"/>
</dbReference>
<dbReference type="NCBIfam" id="TIGR00229">
    <property type="entry name" value="sensory_box"/>
    <property type="match status" value="1"/>
</dbReference>
<proteinExistence type="predicted"/>
<organism evidence="2 3">
    <name type="scientific">Malaciobacter marinus</name>
    <dbReference type="NCBI Taxonomy" id="505249"/>
    <lineage>
        <taxon>Bacteria</taxon>
        <taxon>Pseudomonadati</taxon>
        <taxon>Campylobacterota</taxon>
        <taxon>Epsilonproteobacteria</taxon>
        <taxon>Campylobacterales</taxon>
        <taxon>Arcobacteraceae</taxon>
        <taxon>Malaciobacter</taxon>
    </lineage>
</organism>
<feature type="domain" description="PAS" evidence="1">
    <location>
        <begin position="4"/>
        <end position="50"/>
    </location>
</feature>
<dbReference type="RefSeq" id="WP_165786230.1">
    <property type="nucleotide sequence ID" value="NZ_PTIW01000026.1"/>
</dbReference>